<dbReference type="PROSITE" id="PS50977">
    <property type="entry name" value="HTH_TETR_2"/>
    <property type="match status" value="1"/>
</dbReference>
<dbReference type="EMBL" id="BOQL01000006">
    <property type="protein sequence ID" value="GIM63968.1"/>
    <property type="molecule type" value="Genomic_DNA"/>
</dbReference>
<dbReference type="PANTHER" id="PTHR30055:SF234">
    <property type="entry name" value="HTH-TYPE TRANSCRIPTIONAL REGULATOR BETI"/>
    <property type="match status" value="1"/>
</dbReference>
<dbReference type="RefSeq" id="WP_212986878.1">
    <property type="nucleotide sequence ID" value="NZ_BAABEA010000051.1"/>
</dbReference>
<evidence type="ECO:0000256" key="2">
    <source>
        <dbReference type="ARBA" id="ARBA00023125"/>
    </source>
</evidence>
<sequence length="182" mass="19400">MRPSQRTALLDASLRLMRGADGADITLDAVAREAGVTKPGLMYHFPNREALMLAIVDHAAASLEDAMARVIGGPLAEATPAERIRAYAAVAARGADCRAEYAIYTEAAYRPGLSGPWLERMARWFELPAGLDGRTRAALTVARLAADGLWAAEATGVFPPRPEDRDAVVALIVSLTTEGADR</sequence>
<proteinExistence type="predicted"/>
<evidence type="ECO:0000259" key="5">
    <source>
        <dbReference type="PROSITE" id="PS50977"/>
    </source>
</evidence>
<evidence type="ECO:0000313" key="7">
    <source>
        <dbReference type="Proteomes" id="UP000681340"/>
    </source>
</evidence>
<feature type="domain" description="HTH tetR-type" evidence="5">
    <location>
        <begin position="3"/>
        <end position="63"/>
    </location>
</feature>
<dbReference type="InterPro" id="IPR036271">
    <property type="entry name" value="Tet_transcr_reg_TetR-rel_C_sf"/>
</dbReference>
<dbReference type="InterPro" id="IPR009057">
    <property type="entry name" value="Homeodomain-like_sf"/>
</dbReference>
<dbReference type="Proteomes" id="UP000681340">
    <property type="component" value="Unassembled WGS sequence"/>
</dbReference>
<keyword evidence="2 4" id="KW-0238">DNA-binding</keyword>
<dbReference type="GO" id="GO:0000976">
    <property type="term" value="F:transcription cis-regulatory region binding"/>
    <property type="evidence" value="ECO:0007669"/>
    <property type="project" value="TreeGrafter"/>
</dbReference>
<dbReference type="GO" id="GO:0003700">
    <property type="term" value="F:DNA-binding transcription factor activity"/>
    <property type="evidence" value="ECO:0007669"/>
    <property type="project" value="TreeGrafter"/>
</dbReference>
<keyword evidence="3" id="KW-0804">Transcription</keyword>
<keyword evidence="7" id="KW-1185">Reference proteome</keyword>
<dbReference type="InterPro" id="IPR050109">
    <property type="entry name" value="HTH-type_TetR-like_transc_reg"/>
</dbReference>
<protein>
    <submittedName>
        <fullName evidence="6">TetR family transcriptional regulator</fullName>
    </submittedName>
</protein>
<dbReference type="PANTHER" id="PTHR30055">
    <property type="entry name" value="HTH-TYPE TRANSCRIPTIONAL REGULATOR RUTR"/>
    <property type="match status" value="1"/>
</dbReference>
<reference evidence="6" key="1">
    <citation type="submission" date="2021-03" db="EMBL/GenBank/DDBJ databases">
        <title>Whole genome shotgun sequence of Actinoplanes auranticolor NBRC 12245.</title>
        <authorList>
            <person name="Komaki H."/>
            <person name="Tamura T."/>
        </authorList>
    </citation>
    <scope>NUCLEOTIDE SEQUENCE</scope>
    <source>
        <strain evidence="6">NBRC 12245</strain>
    </source>
</reference>
<evidence type="ECO:0000256" key="1">
    <source>
        <dbReference type="ARBA" id="ARBA00023015"/>
    </source>
</evidence>
<comment type="caution">
    <text evidence="6">The sequence shown here is derived from an EMBL/GenBank/DDBJ whole genome shotgun (WGS) entry which is preliminary data.</text>
</comment>
<organism evidence="6 7">
    <name type="scientific">Actinoplanes auranticolor</name>
    <dbReference type="NCBI Taxonomy" id="47988"/>
    <lineage>
        <taxon>Bacteria</taxon>
        <taxon>Bacillati</taxon>
        <taxon>Actinomycetota</taxon>
        <taxon>Actinomycetes</taxon>
        <taxon>Micromonosporales</taxon>
        <taxon>Micromonosporaceae</taxon>
        <taxon>Actinoplanes</taxon>
    </lineage>
</organism>
<evidence type="ECO:0000256" key="3">
    <source>
        <dbReference type="ARBA" id="ARBA00023163"/>
    </source>
</evidence>
<gene>
    <name evidence="6" type="ORF">Aau02nite_07490</name>
</gene>
<dbReference type="InterPro" id="IPR041479">
    <property type="entry name" value="TetR_CgmR_C"/>
</dbReference>
<dbReference type="AlphaFoldDB" id="A0A919S439"/>
<keyword evidence="1" id="KW-0805">Transcription regulation</keyword>
<evidence type="ECO:0000313" key="6">
    <source>
        <dbReference type="EMBL" id="GIM63968.1"/>
    </source>
</evidence>
<dbReference type="SUPFAM" id="SSF48498">
    <property type="entry name" value="Tetracyclin repressor-like, C-terminal domain"/>
    <property type="match status" value="1"/>
</dbReference>
<accession>A0A919S439</accession>
<dbReference type="Pfam" id="PF00440">
    <property type="entry name" value="TetR_N"/>
    <property type="match status" value="1"/>
</dbReference>
<evidence type="ECO:0000256" key="4">
    <source>
        <dbReference type="PROSITE-ProRule" id="PRU00335"/>
    </source>
</evidence>
<dbReference type="Gene3D" id="1.10.357.10">
    <property type="entry name" value="Tetracycline Repressor, domain 2"/>
    <property type="match status" value="1"/>
</dbReference>
<name>A0A919S439_9ACTN</name>
<dbReference type="InterPro" id="IPR001647">
    <property type="entry name" value="HTH_TetR"/>
</dbReference>
<dbReference type="Pfam" id="PF17937">
    <property type="entry name" value="TetR_C_28"/>
    <property type="match status" value="1"/>
</dbReference>
<feature type="DNA-binding region" description="H-T-H motif" evidence="4">
    <location>
        <begin position="26"/>
        <end position="45"/>
    </location>
</feature>
<dbReference type="SUPFAM" id="SSF46689">
    <property type="entry name" value="Homeodomain-like"/>
    <property type="match status" value="1"/>
</dbReference>